<comment type="caution">
    <text evidence="2">The sequence shown here is derived from an EMBL/GenBank/DDBJ whole genome shotgun (WGS) entry which is preliminary data.</text>
</comment>
<evidence type="ECO:0000313" key="3">
    <source>
        <dbReference type="Proteomes" id="UP000005337"/>
    </source>
</evidence>
<dbReference type="InterPro" id="IPR007074">
    <property type="entry name" value="LicD/FKTN/FKRP_NTP_transf"/>
</dbReference>
<protein>
    <submittedName>
        <fullName evidence="2">LicD family protein</fullName>
    </submittedName>
</protein>
<dbReference type="PANTHER" id="PTHR43404">
    <property type="entry name" value="LIPOPOLYSACCHARIDE CHOLINEPHOSPHOTRANSFERASE LICD"/>
    <property type="match status" value="1"/>
</dbReference>
<dbReference type="EMBL" id="ABDW01000021">
    <property type="protein sequence ID" value="EDT14536.1"/>
    <property type="molecule type" value="Genomic_DNA"/>
</dbReference>
<dbReference type="Pfam" id="PF04991">
    <property type="entry name" value="LicD"/>
    <property type="match status" value="1"/>
</dbReference>
<dbReference type="InterPro" id="IPR052942">
    <property type="entry name" value="LPS_cholinephosphotransferase"/>
</dbReference>
<dbReference type="Proteomes" id="UP000005337">
    <property type="component" value="Unassembled WGS sequence"/>
</dbReference>
<evidence type="ECO:0000313" key="2">
    <source>
        <dbReference type="EMBL" id="EDT14536.1"/>
    </source>
</evidence>
<reference evidence="2 3" key="1">
    <citation type="submission" date="2007-07" db="EMBL/GenBank/DDBJ databases">
        <title>Annotation of Clostridium perfringens E str. JGS1987.</title>
        <authorList>
            <person name="Paulsen I."/>
            <person name="Sebastian Y."/>
        </authorList>
    </citation>
    <scope>NUCLEOTIDE SEQUENCE [LARGE SCALE GENOMIC DNA]</scope>
    <source>
        <strain evidence="3">E str. JGS1987</strain>
    </source>
</reference>
<dbReference type="RefSeq" id="WP_003464454.1">
    <property type="nucleotide sequence ID" value="NZ_ABDW01000021.1"/>
</dbReference>
<proteinExistence type="predicted"/>
<feature type="domain" description="LicD/FKTN/FKRP nucleotidyltransferase" evidence="1">
    <location>
        <begin position="26"/>
        <end position="244"/>
    </location>
</feature>
<dbReference type="GO" id="GO:0009100">
    <property type="term" value="P:glycoprotein metabolic process"/>
    <property type="evidence" value="ECO:0007669"/>
    <property type="project" value="UniProtKB-ARBA"/>
</dbReference>
<sequence length="266" mass="31795">MDYRECSLEEAQLRMLEMLCEIDRICKKYDIKYWLDAGTLLGAIRHKGFIPWDDDIDIGMIREDYRKFKSVVKGELDQNYFCQSPLTDSYSEAPWIKIRDNNSRIGEEKREKGHSGLFIDILPYDDYNDYNNAKKKPIYNIINLKWKSELPYKKGIKNIPRNISLFSLKLIYKILPYKMFIKKTFYMADKAKNMNSEYIDYGIEGPWNMRLRKSDVFPLKSTEFAGYKFMIPNKHENVLRCLYGEWNVLPPKEKRIPTHSEKIYIR</sequence>
<accession>B1BUU8</accession>
<organism evidence="2 3">
    <name type="scientific">Clostridium perfringens E str. JGS1987</name>
    <dbReference type="NCBI Taxonomy" id="451755"/>
    <lineage>
        <taxon>Bacteria</taxon>
        <taxon>Bacillati</taxon>
        <taxon>Bacillota</taxon>
        <taxon>Clostridia</taxon>
        <taxon>Eubacteriales</taxon>
        <taxon>Clostridiaceae</taxon>
        <taxon>Clostridium</taxon>
    </lineage>
</organism>
<name>B1BUU8_CLOPF</name>
<dbReference type="AlphaFoldDB" id="B1BUU8"/>
<gene>
    <name evidence="2" type="ORF">AC3_0736</name>
</gene>
<dbReference type="PANTHER" id="PTHR43404:SF2">
    <property type="entry name" value="LIPOPOLYSACCHARIDE CHOLINEPHOSPHOTRANSFERASE LICD"/>
    <property type="match status" value="1"/>
</dbReference>
<evidence type="ECO:0000259" key="1">
    <source>
        <dbReference type="Pfam" id="PF04991"/>
    </source>
</evidence>